<reference evidence="2" key="1">
    <citation type="journal article" date="2021" name="Proc. Natl. Acad. Sci. U.S.A.">
        <title>A Catalog of Tens of Thousands of Viruses from Human Metagenomes Reveals Hidden Associations with Chronic Diseases.</title>
        <authorList>
            <person name="Tisza M.J."/>
            <person name="Buck C.B."/>
        </authorList>
    </citation>
    <scope>NUCLEOTIDE SEQUENCE</scope>
    <source>
        <strain evidence="2">CtWdm1</strain>
    </source>
</reference>
<evidence type="ECO:0000313" key="2">
    <source>
        <dbReference type="EMBL" id="DAF43601.1"/>
    </source>
</evidence>
<dbReference type="EMBL" id="BK032509">
    <property type="protein sequence ID" value="DAF43601.1"/>
    <property type="molecule type" value="Genomic_DNA"/>
</dbReference>
<protein>
    <submittedName>
        <fullName evidence="2">Pulmonary surfactant-associated protein D, c-type lectin, alpha-helical coiled</fullName>
    </submittedName>
</protein>
<accession>A0A8S5RY93</accession>
<feature type="compositionally biased region" description="Basic and acidic residues" evidence="1">
    <location>
        <begin position="122"/>
        <end position="137"/>
    </location>
</feature>
<sequence length="204" mass="21577">MSYTKKTWASKELITTNAMNNIETGIDDAHKDIASLNTEINKKLTKPIEDGTSGQVLSLGEDNNLIYKDMPKNGTDGKNATITEVTATVDNNTGTPEVEVSLGGTEEARTFSFSFKNLKGSKGDNGDKGDKGDKGDSGAKGQGVFTAKEALTPSGTTTADKINNGENIAQNDTIIDINGDVFTVTSISDSTINLSEKLFSLKTA</sequence>
<proteinExistence type="predicted"/>
<name>A0A8S5RY93_9CAUD</name>
<organism evidence="2">
    <name type="scientific">Siphoviridae sp. ctWdm1</name>
    <dbReference type="NCBI Taxonomy" id="2827883"/>
    <lineage>
        <taxon>Viruses</taxon>
        <taxon>Duplodnaviria</taxon>
        <taxon>Heunggongvirae</taxon>
        <taxon>Uroviricota</taxon>
        <taxon>Caudoviricetes</taxon>
    </lineage>
</organism>
<feature type="region of interest" description="Disordered" evidence="1">
    <location>
        <begin position="122"/>
        <end position="144"/>
    </location>
</feature>
<evidence type="ECO:0000256" key="1">
    <source>
        <dbReference type="SAM" id="MobiDB-lite"/>
    </source>
</evidence>